<keyword evidence="10 11" id="KW-0998">Cell outer membrane</keyword>
<evidence type="ECO:0000256" key="12">
    <source>
        <dbReference type="PROSITE-ProRule" id="PRU10144"/>
    </source>
</evidence>
<keyword evidence="7 13" id="KW-0798">TonB box</keyword>
<dbReference type="KEGG" id="pmai:CF386_10895"/>
<gene>
    <name evidence="18" type="ORF">CF386_10895</name>
</gene>
<feature type="domain" description="TonB-dependent receptor plug" evidence="17">
    <location>
        <begin position="83"/>
        <end position="186"/>
    </location>
</feature>
<sequence>MRLKMQKPIKTINLKMKNSNNILIISALTLLSLNVYAQENNGINNKKPEKNYPTNVRDDNRNKPLSLTITKGKLLSSPTSMSNLSANSTQISGAEAALRGQTSLDDVLQYNAPGFIYIDKGQGYPTVFNMGIGSQYTQYFLNGVPLPSNSSGISGLFNFPTSMTKEYEIVRGGSSFLYGGNAVTGIVNINTYDPGYYPNSISFGYGSNQTYQTQINISKKNNEWGIGLSLNQYATQGYDINTGLPNFNGNTKYKNKNDNQSALINLTHYSTTSKTSLIFLEYHTNYAPYQSIFPLDPSKQPTNGEVAQNTQTTRQISLNHNQKLSKQLDLNFVYAFTESNYVQFSNYDVYQNYVRTTLKYHLNKKSYLTFGGQYEHSDISSSYNEKEIDRALLFNSKLYLTNKWSINGGAKFNSFSQFKNAQEYSAGTAYEFTPRTSLYYSYSKSITLPTPYDVSTTIGKNQPKLKPSYSYLNEVGLKNISDWENSSIENTLSVFQGHFVDLINYINFIATNQNSFKSKGIEYQISITNSFFSWLTNITYTQAKDNNGNFPDQVPKWLVKDQVGIPIQNNLNLYLTHLYVGKTKQVQYYSYNYNPYNLFNVSLNYEVVPQFKTQFVVNNIFNHRAITYVQDKNTQYYTEGRSYMFTINYLF</sequence>
<accession>A0A220VHW3</accession>
<dbReference type="InterPro" id="IPR012910">
    <property type="entry name" value="Plug_dom"/>
</dbReference>
<evidence type="ECO:0000256" key="3">
    <source>
        <dbReference type="ARBA" id="ARBA00022448"/>
    </source>
</evidence>
<comment type="similarity">
    <text evidence="2">Belongs to the TonB-dependent receptor family. Hemoglobin/haptoglobin binding protein subfamily.</text>
</comment>
<organism evidence="18 19">
    <name type="scientific">Paraphotobacterium marinum</name>
    <dbReference type="NCBI Taxonomy" id="1755811"/>
    <lineage>
        <taxon>Bacteria</taxon>
        <taxon>Pseudomonadati</taxon>
        <taxon>Pseudomonadota</taxon>
        <taxon>Gammaproteobacteria</taxon>
        <taxon>Vibrionales</taxon>
        <taxon>Vibrionaceae</taxon>
        <taxon>Paraphotobacterium</taxon>
    </lineage>
</organism>
<keyword evidence="3 11" id="KW-0813">Transport</keyword>
<dbReference type="InterPro" id="IPR037066">
    <property type="entry name" value="Plug_dom_sf"/>
</dbReference>
<evidence type="ECO:0000256" key="9">
    <source>
        <dbReference type="ARBA" id="ARBA00023170"/>
    </source>
</evidence>
<keyword evidence="4 11" id="KW-1134">Transmembrane beta strand</keyword>
<proteinExistence type="inferred from homology"/>
<evidence type="ECO:0000256" key="8">
    <source>
        <dbReference type="ARBA" id="ARBA00023136"/>
    </source>
</evidence>
<feature type="region of interest" description="Disordered" evidence="14">
    <location>
        <begin position="42"/>
        <end position="61"/>
    </location>
</feature>
<dbReference type="AlphaFoldDB" id="A0A220VHW3"/>
<dbReference type="InterPro" id="IPR000531">
    <property type="entry name" value="Beta-barrel_TonB"/>
</dbReference>
<comment type="subcellular location">
    <subcellularLocation>
        <location evidence="1 11">Cell outer membrane</location>
        <topology evidence="1 11">Multi-pass membrane protein</topology>
    </subcellularLocation>
</comment>
<evidence type="ECO:0000256" key="11">
    <source>
        <dbReference type="PROSITE-ProRule" id="PRU01360"/>
    </source>
</evidence>
<dbReference type="Pfam" id="PF07715">
    <property type="entry name" value="Plug"/>
    <property type="match status" value="1"/>
</dbReference>
<evidence type="ECO:0000313" key="19">
    <source>
        <dbReference type="Proteomes" id="UP000242175"/>
    </source>
</evidence>
<name>A0A220VHW3_9GAMM</name>
<evidence type="ECO:0000256" key="13">
    <source>
        <dbReference type="RuleBase" id="RU003357"/>
    </source>
</evidence>
<dbReference type="Gene3D" id="2.40.170.20">
    <property type="entry name" value="TonB-dependent receptor, beta-barrel domain"/>
    <property type="match status" value="1"/>
</dbReference>
<feature type="short sequence motif" description="TonB C-terminal box" evidence="12">
    <location>
        <begin position="634"/>
        <end position="651"/>
    </location>
</feature>
<dbReference type="EMBL" id="CP022356">
    <property type="protein sequence ID" value="ASK79553.1"/>
    <property type="molecule type" value="Genomic_DNA"/>
</dbReference>
<evidence type="ECO:0008006" key="20">
    <source>
        <dbReference type="Google" id="ProtNLM"/>
    </source>
</evidence>
<evidence type="ECO:0000256" key="5">
    <source>
        <dbReference type="ARBA" id="ARBA00022692"/>
    </source>
</evidence>
<dbReference type="Pfam" id="PF00593">
    <property type="entry name" value="TonB_dep_Rec_b-barrel"/>
    <property type="match status" value="1"/>
</dbReference>
<keyword evidence="8 11" id="KW-0472">Membrane</keyword>
<dbReference type="Gene3D" id="2.170.130.10">
    <property type="entry name" value="TonB-dependent receptor, plug domain"/>
    <property type="match status" value="1"/>
</dbReference>
<feature type="signal peptide" evidence="15">
    <location>
        <begin position="1"/>
        <end position="37"/>
    </location>
</feature>
<evidence type="ECO:0000256" key="14">
    <source>
        <dbReference type="SAM" id="MobiDB-lite"/>
    </source>
</evidence>
<evidence type="ECO:0000256" key="7">
    <source>
        <dbReference type="ARBA" id="ARBA00023077"/>
    </source>
</evidence>
<protein>
    <recommendedName>
        <fullName evidence="20">TonB-dependent receptor</fullName>
    </recommendedName>
</protein>
<reference evidence="18 19" key="1">
    <citation type="journal article" date="2016" name="Int. J. Syst. Evol. Microbiol.">
        <title>Paraphotobacterium marinum gen. nov., sp. nov., a member of the family Vibrionaceae, isolated from surface seawater.</title>
        <authorList>
            <person name="Huang Z."/>
            <person name="Dong C."/>
            <person name="Shao Z."/>
        </authorList>
    </citation>
    <scope>NUCLEOTIDE SEQUENCE [LARGE SCALE GENOMIC DNA]</scope>
    <source>
        <strain evidence="18 19">NSCS20N07D</strain>
    </source>
</reference>
<evidence type="ECO:0000256" key="6">
    <source>
        <dbReference type="ARBA" id="ARBA00022729"/>
    </source>
</evidence>
<evidence type="ECO:0000256" key="4">
    <source>
        <dbReference type="ARBA" id="ARBA00022452"/>
    </source>
</evidence>
<dbReference type="SUPFAM" id="SSF56935">
    <property type="entry name" value="Porins"/>
    <property type="match status" value="1"/>
</dbReference>
<dbReference type="Proteomes" id="UP000242175">
    <property type="component" value="Chromosome small"/>
</dbReference>
<keyword evidence="6 15" id="KW-0732">Signal</keyword>
<keyword evidence="9" id="KW-0675">Receptor</keyword>
<dbReference type="InterPro" id="IPR039426">
    <property type="entry name" value="TonB-dep_rcpt-like"/>
</dbReference>
<dbReference type="PANTHER" id="PTHR30069">
    <property type="entry name" value="TONB-DEPENDENT OUTER MEMBRANE RECEPTOR"/>
    <property type="match status" value="1"/>
</dbReference>
<dbReference type="InterPro" id="IPR036942">
    <property type="entry name" value="Beta-barrel_TonB_sf"/>
</dbReference>
<evidence type="ECO:0000313" key="18">
    <source>
        <dbReference type="EMBL" id="ASK79553.1"/>
    </source>
</evidence>
<dbReference type="GO" id="GO:0044718">
    <property type="term" value="P:siderophore transmembrane transport"/>
    <property type="evidence" value="ECO:0007669"/>
    <property type="project" value="TreeGrafter"/>
</dbReference>
<keyword evidence="5 11" id="KW-0812">Transmembrane</keyword>
<evidence type="ECO:0000259" key="17">
    <source>
        <dbReference type="Pfam" id="PF07715"/>
    </source>
</evidence>
<dbReference type="GO" id="GO:0015344">
    <property type="term" value="F:siderophore uptake transmembrane transporter activity"/>
    <property type="evidence" value="ECO:0007669"/>
    <property type="project" value="TreeGrafter"/>
</dbReference>
<feature type="domain" description="TonB-dependent receptor-like beta-barrel" evidence="16">
    <location>
        <begin position="205"/>
        <end position="620"/>
    </location>
</feature>
<evidence type="ECO:0000256" key="2">
    <source>
        <dbReference type="ARBA" id="ARBA00008143"/>
    </source>
</evidence>
<evidence type="ECO:0000259" key="16">
    <source>
        <dbReference type="Pfam" id="PF00593"/>
    </source>
</evidence>
<feature type="chain" id="PRO_5012646043" description="TonB-dependent receptor" evidence="15">
    <location>
        <begin position="38"/>
        <end position="651"/>
    </location>
</feature>
<evidence type="ECO:0000256" key="10">
    <source>
        <dbReference type="ARBA" id="ARBA00023237"/>
    </source>
</evidence>
<dbReference type="PROSITE" id="PS01156">
    <property type="entry name" value="TONB_DEPENDENT_REC_2"/>
    <property type="match status" value="1"/>
</dbReference>
<feature type="compositionally biased region" description="Basic and acidic residues" evidence="14">
    <location>
        <begin position="46"/>
        <end position="61"/>
    </location>
</feature>
<dbReference type="GO" id="GO:0009279">
    <property type="term" value="C:cell outer membrane"/>
    <property type="evidence" value="ECO:0007669"/>
    <property type="project" value="UniProtKB-SubCell"/>
</dbReference>
<dbReference type="PANTHER" id="PTHR30069:SF29">
    <property type="entry name" value="HEMOGLOBIN AND HEMOGLOBIN-HAPTOGLOBIN-BINDING PROTEIN 1-RELATED"/>
    <property type="match status" value="1"/>
</dbReference>
<evidence type="ECO:0000256" key="1">
    <source>
        <dbReference type="ARBA" id="ARBA00004571"/>
    </source>
</evidence>
<evidence type="ECO:0000256" key="15">
    <source>
        <dbReference type="SAM" id="SignalP"/>
    </source>
</evidence>
<dbReference type="InterPro" id="IPR010917">
    <property type="entry name" value="TonB_rcpt_CS"/>
</dbReference>
<dbReference type="PROSITE" id="PS52016">
    <property type="entry name" value="TONB_DEPENDENT_REC_3"/>
    <property type="match status" value="1"/>
</dbReference>
<keyword evidence="19" id="KW-1185">Reference proteome</keyword>